<dbReference type="InterPro" id="IPR029058">
    <property type="entry name" value="AB_hydrolase_fold"/>
</dbReference>
<evidence type="ECO:0008006" key="3">
    <source>
        <dbReference type="Google" id="ProtNLM"/>
    </source>
</evidence>
<dbReference type="SUPFAM" id="SSF53474">
    <property type="entry name" value="alpha/beta-Hydrolases"/>
    <property type="match status" value="1"/>
</dbReference>
<comment type="caution">
    <text evidence="1">The sequence shown here is derived from an EMBL/GenBank/DDBJ whole genome shotgun (WGS) entry which is preliminary data.</text>
</comment>
<evidence type="ECO:0000313" key="2">
    <source>
        <dbReference type="Proteomes" id="UP001139354"/>
    </source>
</evidence>
<dbReference type="AlphaFoldDB" id="A0A9X1LTI8"/>
<dbReference type="EMBL" id="JAGTTN010000001">
    <property type="protein sequence ID" value="MCC2031388.1"/>
    <property type="molecule type" value="Genomic_DNA"/>
</dbReference>
<keyword evidence="2" id="KW-1185">Reference proteome</keyword>
<organism evidence="1 2">
    <name type="scientific">Microbacterium allomyrinae</name>
    <dbReference type="NCBI Taxonomy" id="2830666"/>
    <lineage>
        <taxon>Bacteria</taxon>
        <taxon>Bacillati</taxon>
        <taxon>Actinomycetota</taxon>
        <taxon>Actinomycetes</taxon>
        <taxon>Micrococcales</taxon>
        <taxon>Microbacteriaceae</taxon>
        <taxon>Microbacterium</taxon>
    </lineage>
</organism>
<dbReference type="RefSeq" id="WP_229383270.1">
    <property type="nucleotide sequence ID" value="NZ_JAGTTN010000001.1"/>
</dbReference>
<evidence type="ECO:0000313" key="1">
    <source>
        <dbReference type="EMBL" id="MCC2031388.1"/>
    </source>
</evidence>
<gene>
    <name evidence="1" type="ORF">KEC57_04235</name>
</gene>
<proteinExistence type="predicted"/>
<protein>
    <recommendedName>
        <fullName evidence="3">Alpha/beta hydrolase</fullName>
    </recommendedName>
</protein>
<reference evidence="1" key="1">
    <citation type="submission" date="2021-04" db="EMBL/GenBank/DDBJ databases">
        <title>Microbacterium tenobrionis sp. nov. and Microbacterium allomyrinae sp. nov., isolated from larvae of Tenobrio molitor and Allomyrina dichotoma, respectively.</title>
        <authorList>
            <person name="Lee S.D."/>
        </authorList>
    </citation>
    <scope>NUCLEOTIDE SEQUENCE</scope>
    <source>
        <strain evidence="1">BWT-G7</strain>
    </source>
</reference>
<accession>A0A9X1LTI8</accession>
<dbReference type="Proteomes" id="UP001139354">
    <property type="component" value="Unassembled WGS sequence"/>
</dbReference>
<name>A0A9X1LTI8_9MICO</name>
<dbReference type="Gene3D" id="3.40.50.1820">
    <property type="entry name" value="alpha/beta hydrolase"/>
    <property type="match status" value="1"/>
</dbReference>
<sequence>MARPTPHGTARPPVLRRLLWWAADYLYAGRRQLAVLSLPWSIGRPRPTPDSWRRGDPALAEVYLLPGVYEHWTFLRPLGDALAAAGHRVHVVHGLGVNRRSIPDTAERLVQILSETPSPPCGRVLVAHSKGGLIGKLALVSSGAAIQLADPPALGGDPSVSLPPADGIGAAHGVSGLASPAASSVETHPLGLRGLVAVATPFGGARRARYLFADPSIRAFLPADETIMMLGRETSINGRIVSVFGSYDPHIPEGSALDGATNVEVPAPGHFRVLAAPSTVRAVLDAIALLAPGGLAAP</sequence>